<organism evidence="11 12">
    <name type="scientific">Sulfoacidibacillus ferrooxidans</name>
    <dbReference type="NCBI Taxonomy" id="2005001"/>
    <lineage>
        <taxon>Bacteria</taxon>
        <taxon>Bacillati</taxon>
        <taxon>Bacillota</taxon>
        <taxon>Bacilli</taxon>
        <taxon>Bacillales</taxon>
        <taxon>Alicyclobacillaceae</taxon>
        <taxon>Sulfoacidibacillus</taxon>
    </lineage>
</organism>
<evidence type="ECO:0000256" key="8">
    <source>
        <dbReference type="SAM" id="Coils"/>
    </source>
</evidence>
<keyword evidence="5" id="KW-0949">S-adenosyl-L-methionine</keyword>
<proteinExistence type="inferred from homology"/>
<comment type="caution">
    <text evidence="11">The sequence shown here is derived from an EMBL/GenBank/DDBJ whole genome shotgun (WGS) entry which is preliminary data.</text>
</comment>
<evidence type="ECO:0000259" key="10">
    <source>
        <dbReference type="Pfam" id="PF12161"/>
    </source>
</evidence>
<keyword evidence="8" id="KW-0175">Coiled coil</keyword>
<dbReference type="GO" id="GO:0003677">
    <property type="term" value="F:DNA binding"/>
    <property type="evidence" value="ECO:0007669"/>
    <property type="project" value="InterPro"/>
</dbReference>
<dbReference type="PANTHER" id="PTHR42933">
    <property type="entry name" value="SLR6095 PROTEIN"/>
    <property type="match status" value="1"/>
</dbReference>
<dbReference type="GO" id="GO:0009007">
    <property type="term" value="F:site-specific DNA-methyltransferase (adenine-specific) activity"/>
    <property type="evidence" value="ECO:0007669"/>
    <property type="project" value="UniProtKB-EC"/>
</dbReference>
<dbReference type="GO" id="GO:0008170">
    <property type="term" value="F:N-methyltransferase activity"/>
    <property type="evidence" value="ECO:0007669"/>
    <property type="project" value="InterPro"/>
</dbReference>
<dbReference type="InterPro" id="IPR004546">
    <property type="entry name" value="Restrct_endonuc_T1M"/>
</dbReference>
<dbReference type="Pfam" id="PF02384">
    <property type="entry name" value="N6_Mtase"/>
    <property type="match status" value="1"/>
</dbReference>
<dbReference type="EC" id="2.1.1.72" evidence="2"/>
<accession>A0A9X1VC56</accession>
<feature type="domain" description="N6 adenine-specific DNA methyltransferase N-terminal" evidence="10">
    <location>
        <begin position="128"/>
        <end position="215"/>
    </location>
</feature>
<dbReference type="SUPFAM" id="SSF53335">
    <property type="entry name" value="S-adenosyl-L-methionine-dependent methyltransferases"/>
    <property type="match status" value="1"/>
</dbReference>
<evidence type="ECO:0000259" key="9">
    <source>
        <dbReference type="Pfam" id="PF02384"/>
    </source>
</evidence>
<keyword evidence="4" id="KW-0808">Transferase</keyword>
<dbReference type="EMBL" id="JALBUF010000018">
    <property type="protein sequence ID" value="MCI0184610.1"/>
    <property type="molecule type" value="Genomic_DNA"/>
</dbReference>
<name>A0A9X1VC56_9BACL</name>
<evidence type="ECO:0000313" key="11">
    <source>
        <dbReference type="EMBL" id="MCI0184610.1"/>
    </source>
</evidence>
<dbReference type="RefSeq" id="WP_241716426.1">
    <property type="nucleotide sequence ID" value="NZ_JALBUF010000018.1"/>
</dbReference>
<protein>
    <recommendedName>
        <fullName evidence="2">site-specific DNA-methyltransferase (adenine-specific)</fullName>
        <ecNumber evidence="2">2.1.1.72</ecNumber>
    </recommendedName>
</protein>
<dbReference type="NCBIfam" id="TIGR00497">
    <property type="entry name" value="hsdM"/>
    <property type="match status" value="1"/>
</dbReference>
<dbReference type="InterPro" id="IPR029063">
    <property type="entry name" value="SAM-dependent_MTases_sf"/>
</dbReference>
<reference evidence="11" key="1">
    <citation type="submission" date="2022-03" db="EMBL/GenBank/DDBJ databases">
        <title>Draft Genome Sequence of Firmicute Strain S0AB, a Heterotrophic Iron/Sulfur-Oxidizing Extreme Acidophile.</title>
        <authorList>
            <person name="Vergara E."/>
            <person name="Pakostova E."/>
            <person name="Johnson D.B."/>
            <person name="Holmes D.S."/>
        </authorList>
    </citation>
    <scope>NUCLEOTIDE SEQUENCE</scope>
    <source>
        <strain evidence="11">S0AB</strain>
    </source>
</reference>
<dbReference type="PRINTS" id="PR00507">
    <property type="entry name" value="N12N6MTFRASE"/>
</dbReference>
<feature type="domain" description="DNA methylase adenine-specific" evidence="9">
    <location>
        <begin position="226"/>
        <end position="546"/>
    </location>
</feature>
<comment type="catalytic activity">
    <reaction evidence="7">
        <text>a 2'-deoxyadenosine in DNA + S-adenosyl-L-methionine = an N(6)-methyl-2'-deoxyadenosine in DNA + S-adenosyl-L-homocysteine + H(+)</text>
        <dbReference type="Rhea" id="RHEA:15197"/>
        <dbReference type="Rhea" id="RHEA-COMP:12418"/>
        <dbReference type="Rhea" id="RHEA-COMP:12419"/>
        <dbReference type="ChEBI" id="CHEBI:15378"/>
        <dbReference type="ChEBI" id="CHEBI:57856"/>
        <dbReference type="ChEBI" id="CHEBI:59789"/>
        <dbReference type="ChEBI" id="CHEBI:90615"/>
        <dbReference type="ChEBI" id="CHEBI:90616"/>
        <dbReference type="EC" id="2.1.1.72"/>
    </reaction>
</comment>
<evidence type="ECO:0000256" key="2">
    <source>
        <dbReference type="ARBA" id="ARBA00011900"/>
    </source>
</evidence>
<dbReference type="Pfam" id="PF12161">
    <property type="entry name" value="HsdM_N"/>
    <property type="match status" value="2"/>
</dbReference>
<dbReference type="GO" id="GO:0032259">
    <property type="term" value="P:methylation"/>
    <property type="evidence" value="ECO:0007669"/>
    <property type="project" value="UniProtKB-KW"/>
</dbReference>
<keyword evidence="6" id="KW-0680">Restriction system</keyword>
<sequence>MNDLQQKQLGATLWGIADKLRGAMNADDFRDYMLSFLFLRYLSDNYEEAVKKELGSDYLQCEEEIKQIAVSVNQYDAINALKEQITNYFNKQQLEIKVKKTVIEEHEALLESKKLTPLVVWYIHNLDQVATFEKQMRRKVHFVIKPHYLWSNIYELARTQNKYLLKNLQSGFKFIENESFDSTFRGLFSEVNLDSDKLGKNYELRNATLCSIITAVAEGLSEFPNESDILGDAYEYLIGQFAAGSGKKAGEFYTPQQISTILSRIVTLDSQDPSSGKKKHLKNVLDFACGSGSLLINVRKQLGANSIGQIYGQEKNITTYNLARMNMLLHGLKDSEFKIFHGDSLLNDWDILNEMNPAKKLECDAVVANPPFSYRWEPNDTLSEDFRFKSYGLAPKSAADFAFLLHGFHFLSDEGTMAIILPHGVLFRGGAEEKIRTKLLKDGNIDTIIGLPANLFFSTGIPVCILVLKKCKKFDDVLFINASEYYDRGKRQNVLLPEHIDKIVDTYQYRKEDDKKYSRRVSMEEIKKNDYNLNISRYVSTAAEEEIVNLADVKKNLDDIEDAIIKAKAKHNQFLKELGLPELP</sequence>
<evidence type="ECO:0000256" key="3">
    <source>
        <dbReference type="ARBA" id="ARBA00022603"/>
    </source>
</evidence>
<feature type="coiled-coil region" evidence="8">
    <location>
        <begin position="543"/>
        <end position="577"/>
    </location>
</feature>
<evidence type="ECO:0000256" key="5">
    <source>
        <dbReference type="ARBA" id="ARBA00022691"/>
    </source>
</evidence>
<comment type="similarity">
    <text evidence="1">Belongs to the N(4)/N(6)-methyltransferase family.</text>
</comment>
<gene>
    <name evidence="11" type="ORF">MM817_02907</name>
</gene>
<evidence type="ECO:0000256" key="1">
    <source>
        <dbReference type="ARBA" id="ARBA00006594"/>
    </source>
</evidence>
<dbReference type="Gene3D" id="1.20.1260.30">
    <property type="match status" value="1"/>
</dbReference>
<dbReference type="InterPro" id="IPR051537">
    <property type="entry name" value="DNA_Adenine_Mtase"/>
</dbReference>
<dbReference type="InterPro" id="IPR002052">
    <property type="entry name" value="DNA_methylase_N6_adenine_CS"/>
</dbReference>
<evidence type="ECO:0000256" key="4">
    <source>
        <dbReference type="ARBA" id="ARBA00022679"/>
    </source>
</evidence>
<dbReference type="InterPro" id="IPR003356">
    <property type="entry name" value="DNA_methylase_A-5"/>
</dbReference>
<dbReference type="InterPro" id="IPR022749">
    <property type="entry name" value="D12N6_MeTrfase_N"/>
</dbReference>
<dbReference type="PANTHER" id="PTHR42933:SF1">
    <property type="entry name" value="SITE-SPECIFIC DNA-METHYLTRANSFERASE (ADENINE-SPECIFIC)"/>
    <property type="match status" value="1"/>
</dbReference>
<evidence type="ECO:0000313" key="12">
    <source>
        <dbReference type="Proteomes" id="UP001139263"/>
    </source>
</evidence>
<dbReference type="GO" id="GO:0009307">
    <property type="term" value="P:DNA restriction-modification system"/>
    <property type="evidence" value="ECO:0007669"/>
    <property type="project" value="UniProtKB-KW"/>
</dbReference>
<evidence type="ECO:0000256" key="7">
    <source>
        <dbReference type="ARBA" id="ARBA00047942"/>
    </source>
</evidence>
<evidence type="ECO:0000256" key="6">
    <source>
        <dbReference type="ARBA" id="ARBA00022747"/>
    </source>
</evidence>
<dbReference type="AlphaFoldDB" id="A0A9X1VC56"/>
<keyword evidence="12" id="KW-1185">Reference proteome</keyword>
<keyword evidence="3" id="KW-0489">Methyltransferase</keyword>
<dbReference type="Gene3D" id="3.40.50.150">
    <property type="entry name" value="Vaccinia Virus protein VP39"/>
    <property type="match status" value="1"/>
</dbReference>
<dbReference type="Proteomes" id="UP001139263">
    <property type="component" value="Unassembled WGS sequence"/>
</dbReference>
<dbReference type="InterPro" id="IPR038333">
    <property type="entry name" value="T1MK-like_N_sf"/>
</dbReference>
<dbReference type="PROSITE" id="PS00092">
    <property type="entry name" value="N6_MTASE"/>
    <property type="match status" value="1"/>
</dbReference>
<feature type="domain" description="N6 adenine-specific DNA methyltransferase N-terminal" evidence="10">
    <location>
        <begin position="9"/>
        <end position="75"/>
    </location>
</feature>